<accession>A0A8T2S2E5</accession>
<dbReference type="AlphaFoldDB" id="A0A8T2S2E5"/>
<name>A0A8T2S2E5_CERRI</name>
<dbReference type="Proteomes" id="UP000825935">
    <property type="component" value="Chromosome 23"/>
</dbReference>
<keyword evidence="2" id="KW-1185">Reference proteome</keyword>
<dbReference type="EMBL" id="CM035428">
    <property type="protein sequence ID" value="KAH7302064.1"/>
    <property type="molecule type" value="Genomic_DNA"/>
</dbReference>
<sequence length="160" mass="17704">MAGTIHMFSNVSKNMAGNIMKVFGVLSPLQVGRLFQSLTQCRNALPSSTLQSLQASSESMATLIKQIDQIEQVDRPSSSSKERLAAVQWLLLGTLYTVDKMGDNSLQLLRSIKDVLPRTVNLLKCAQAELETSKILKMLRSYARVIYKRARVGGTNSMLI</sequence>
<gene>
    <name evidence="1" type="ORF">KP509_23G054900</name>
</gene>
<comment type="caution">
    <text evidence="1">The sequence shown here is derived from an EMBL/GenBank/DDBJ whole genome shotgun (WGS) entry which is preliminary data.</text>
</comment>
<protein>
    <submittedName>
        <fullName evidence="1">Uncharacterized protein</fullName>
    </submittedName>
</protein>
<evidence type="ECO:0000313" key="2">
    <source>
        <dbReference type="Proteomes" id="UP000825935"/>
    </source>
</evidence>
<reference evidence="1 2" key="1">
    <citation type="submission" date="2021-08" db="EMBL/GenBank/DDBJ databases">
        <title>WGS assembly of Ceratopteris richardii.</title>
        <authorList>
            <person name="Marchant D.B."/>
            <person name="Chen G."/>
            <person name="Jenkins J."/>
            <person name="Shu S."/>
            <person name="Leebens-Mack J."/>
            <person name="Grimwood J."/>
            <person name="Schmutz J."/>
            <person name="Soltis P."/>
            <person name="Soltis D."/>
            <person name="Chen Z.-H."/>
        </authorList>
    </citation>
    <scope>NUCLEOTIDE SEQUENCE [LARGE SCALE GENOMIC DNA]</scope>
    <source>
        <strain evidence="1">Whitten #5841</strain>
        <tissue evidence="1">Leaf</tissue>
    </source>
</reference>
<evidence type="ECO:0000313" key="1">
    <source>
        <dbReference type="EMBL" id="KAH7302064.1"/>
    </source>
</evidence>
<proteinExistence type="predicted"/>
<organism evidence="1 2">
    <name type="scientific">Ceratopteris richardii</name>
    <name type="common">Triangle waterfern</name>
    <dbReference type="NCBI Taxonomy" id="49495"/>
    <lineage>
        <taxon>Eukaryota</taxon>
        <taxon>Viridiplantae</taxon>
        <taxon>Streptophyta</taxon>
        <taxon>Embryophyta</taxon>
        <taxon>Tracheophyta</taxon>
        <taxon>Polypodiopsida</taxon>
        <taxon>Polypodiidae</taxon>
        <taxon>Polypodiales</taxon>
        <taxon>Pteridineae</taxon>
        <taxon>Pteridaceae</taxon>
        <taxon>Parkerioideae</taxon>
        <taxon>Ceratopteris</taxon>
    </lineage>
</organism>